<keyword evidence="3" id="KW-0804">Transcription</keyword>
<keyword evidence="1" id="KW-0805">Transcription regulation</keyword>
<evidence type="ECO:0000256" key="3">
    <source>
        <dbReference type="ARBA" id="ARBA00023163"/>
    </source>
</evidence>
<evidence type="ECO:0008006" key="6">
    <source>
        <dbReference type="Google" id="ProtNLM"/>
    </source>
</evidence>
<dbReference type="Gene3D" id="1.10.1740.10">
    <property type="match status" value="1"/>
</dbReference>
<feature type="region of interest" description="Disordered" evidence="4">
    <location>
        <begin position="312"/>
        <end position="374"/>
    </location>
</feature>
<proteinExistence type="predicted"/>
<accession>A0AAU7QXH0</accession>
<organism evidence="5">
    <name type="scientific">Micromonospora sp. HUAS YX12</name>
    <dbReference type="NCBI Taxonomy" id="3156396"/>
    <lineage>
        <taxon>Bacteria</taxon>
        <taxon>Bacillati</taxon>
        <taxon>Actinomycetota</taxon>
        <taxon>Actinomycetes</taxon>
        <taxon>Micromonosporales</taxon>
        <taxon>Micromonosporaceae</taxon>
        <taxon>Micromonospora</taxon>
    </lineage>
</organism>
<dbReference type="EMBL" id="CP157974">
    <property type="protein sequence ID" value="XBT79850.1"/>
    <property type="molecule type" value="Genomic_DNA"/>
</dbReference>
<name>A0AAU7QXH0_9ACTN</name>
<evidence type="ECO:0000313" key="5">
    <source>
        <dbReference type="EMBL" id="XBT79850.1"/>
    </source>
</evidence>
<keyword evidence="2" id="KW-0731">Sigma factor</keyword>
<evidence type="ECO:0000256" key="1">
    <source>
        <dbReference type="ARBA" id="ARBA00023015"/>
    </source>
</evidence>
<reference evidence="5" key="1">
    <citation type="submission" date="2024-06" db="EMBL/GenBank/DDBJ databases">
        <title>Micromonospora sp. strain HUAS YX12 genome sequences.</title>
        <authorList>
            <person name="Mo P."/>
        </authorList>
    </citation>
    <scope>NUCLEOTIDE SEQUENCE</scope>
    <source>
        <strain evidence="5">HUAS YX12</strain>
    </source>
</reference>
<feature type="region of interest" description="Disordered" evidence="4">
    <location>
        <begin position="402"/>
        <end position="480"/>
    </location>
</feature>
<dbReference type="PANTHER" id="PTHR43133:SF57">
    <property type="entry name" value="RNA POLYMERASE SIGMA-70 FACTOR"/>
    <property type="match status" value="1"/>
</dbReference>
<evidence type="ECO:0000256" key="2">
    <source>
        <dbReference type="ARBA" id="ARBA00023082"/>
    </source>
</evidence>
<dbReference type="AlphaFoldDB" id="A0AAU7QXH0"/>
<dbReference type="GO" id="GO:0016987">
    <property type="term" value="F:sigma factor activity"/>
    <property type="evidence" value="ECO:0007669"/>
    <property type="project" value="UniProtKB-KW"/>
</dbReference>
<dbReference type="InterPro" id="IPR013325">
    <property type="entry name" value="RNA_pol_sigma_r2"/>
</dbReference>
<dbReference type="RefSeq" id="WP_349876341.1">
    <property type="nucleotide sequence ID" value="NZ_CP157974.1"/>
</dbReference>
<sequence>MELPHGRHPPPHGVPPRDSPATLDLLRRAQNGDRDAFARLYAEHLELITRYVAIRLRDGDRGATPDVVQDAFADALTELASAPQDVTGWFLQLAARVCTRHGWAARRYLRAAHKIHDRATIAPATATATATATAPAPHPFTVGWRMAFVAGMARLTNNQRTVIQLRYLDGYLAVVFGGRGVFAYAVWLMHSAARRRDALRAAGKLAGTAPVYGIAQWWREPAVTRRARSLALAHRLPLHESLDAARQQLRDEKRRAALATHVETLIRSRHDDPVRADIAATTLDLDAVAAELTAHADVPGWARVIGADLLPPAPPDGDVDPDAEREPTAPRVVPGPMPARRRAAPRAAGPSVLRPVAATVGRTQGRPGHRTGRVRTAVRHLPAAGPVDPPHREQRPARLAADLDRPDRPAGRHHQRPCTAPPGIRLVDPSAAGGGTHPCPAAGAPFEARVGTVRRPRQIAAGTSPRREAAMSALTLRRRP</sequence>
<gene>
    <name evidence="5" type="ORF">ABIH81_19550</name>
</gene>
<evidence type="ECO:0000256" key="4">
    <source>
        <dbReference type="SAM" id="MobiDB-lite"/>
    </source>
</evidence>
<dbReference type="InterPro" id="IPR039425">
    <property type="entry name" value="RNA_pol_sigma-70-like"/>
</dbReference>
<dbReference type="GO" id="GO:0006352">
    <property type="term" value="P:DNA-templated transcription initiation"/>
    <property type="evidence" value="ECO:0007669"/>
    <property type="project" value="InterPro"/>
</dbReference>
<dbReference type="PANTHER" id="PTHR43133">
    <property type="entry name" value="RNA POLYMERASE ECF-TYPE SIGMA FACTO"/>
    <property type="match status" value="1"/>
</dbReference>
<protein>
    <recommendedName>
        <fullName evidence="6">RNA polymerase sigma-70 region 2 domain-containing protein</fullName>
    </recommendedName>
</protein>
<dbReference type="SUPFAM" id="SSF88946">
    <property type="entry name" value="Sigma2 domain of RNA polymerase sigma factors"/>
    <property type="match status" value="1"/>
</dbReference>